<gene>
    <name evidence="3" type="ORF">PUR21_11765</name>
</gene>
<name>A0ABU9ZBB5_9HYPH</name>
<dbReference type="InterPro" id="IPR027395">
    <property type="entry name" value="WH_DNA-bd_dom"/>
</dbReference>
<dbReference type="InterPro" id="IPR036388">
    <property type="entry name" value="WH-like_DNA-bd_sf"/>
</dbReference>
<evidence type="ECO:0000259" key="2">
    <source>
        <dbReference type="Pfam" id="PF13601"/>
    </source>
</evidence>
<feature type="compositionally biased region" description="Basic and acidic residues" evidence="1">
    <location>
        <begin position="196"/>
        <end position="214"/>
    </location>
</feature>
<accession>A0ABU9ZBB5</accession>
<proteinExistence type="predicted"/>
<dbReference type="Pfam" id="PF13601">
    <property type="entry name" value="HTH_34"/>
    <property type="match status" value="1"/>
</dbReference>
<feature type="region of interest" description="Disordered" evidence="1">
    <location>
        <begin position="1"/>
        <end position="27"/>
    </location>
</feature>
<reference evidence="3 4" key="1">
    <citation type="journal article" date="2023" name="PLoS ONE">
        <title>Complete genome assembly of Hawai'i environmental nontuberculous mycobacteria reveals unexpected co-isolation with methylobacteria.</title>
        <authorList>
            <person name="Hendrix J."/>
            <person name="Epperson L.E."/>
            <person name="Tong E.I."/>
            <person name="Chan Y.L."/>
            <person name="Hasan N.A."/>
            <person name="Dawrs S.N."/>
            <person name="Norton G.J."/>
            <person name="Virdi R."/>
            <person name="Crooks J.L."/>
            <person name="Chan E.D."/>
            <person name="Honda J.R."/>
            <person name="Strong M."/>
        </authorList>
    </citation>
    <scope>NUCLEOTIDE SEQUENCE [LARGE SCALE GENOMIC DNA]</scope>
    <source>
        <strain evidence="3 4">NJH_HI01</strain>
    </source>
</reference>
<feature type="domain" description="Winged helix DNA-binding" evidence="2">
    <location>
        <begin position="58"/>
        <end position="131"/>
    </location>
</feature>
<dbReference type="EMBL" id="JAQYXL010000001">
    <property type="protein sequence ID" value="MEN3228306.1"/>
    <property type="molecule type" value="Genomic_DNA"/>
</dbReference>
<dbReference type="Proteomes" id="UP001404845">
    <property type="component" value="Unassembled WGS sequence"/>
</dbReference>
<evidence type="ECO:0000256" key="1">
    <source>
        <dbReference type="SAM" id="MobiDB-lite"/>
    </source>
</evidence>
<dbReference type="RefSeq" id="WP_345970836.1">
    <property type="nucleotide sequence ID" value="NZ_JAQYXL010000001.1"/>
</dbReference>
<organism evidence="3 4">
    <name type="scientific">Methylorubrum rhodesianum</name>
    <dbReference type="NCBI Taxonomy" id="29427"/>
    <lineage>
        <taxon>Bacteria</taxon>
        <taxon>Pseudomonadati</taxon>
        <taxon>Pseudomonadota</taxon>
        <taxon>Alphaproteobacteria</taxon>
        <taxon>Hyphomicrobiales</taxon>
        <taxon>Methylobacteriaceae</taxon>
        <taxon>Methylorubrum</taxon>
    </lineage>
</organism>
<evidence type="ECO:0000313" key="3">
    <source>
        <dbReference type="EMBL" id="MEN3228306.1"/>
    </source>
</evidence>
<feature type="region of interest" description="Disordered" evidence="1">
    <location>
        <begin position="189"/>
        <end position="214"/>
    </location>
</feature>
<evidence type="ECO:0000313" key="4">
    <source>
        <dbReference type="Proteomes" id="UP001404845"/>
    </source>
</evidence>
<dbReference type="InterPro" id="IPR036390">
    <property type="entry name" value="WH_DNA-bd_sf"/>
</dbReference>
<comment type="caution">
    <text evidence="3">The sequence shown here is derived from an EMBL/GenBank/DDBJ whole genome shotgun (WGS) entry which is preliminary data.</text>
</comment>
<dbReference type="SUPFAM" id="SSF46785">
    <property type="entry name" value="Winged helix' DNA-binding domain"/>
    <property type="match status" value="1"/>
</dbReference>
<keyword evidence="4" id="KW-1185">Reference proteome</keyword>
<protein>
    <submittedName>
        <fullName evidence="3">Transcriptional regulator</fullName>
    </submittedName>
</protein>
<dbReference type="Gene3D" id="1.10.10.10">
    <property type="entry name" value="Winged helix-like DNA-binding domain superfamily/Winged helix DNA-binding domain"/>
    <property type="match status" value="1"/>
</dbReference>
<sequence>MVPTEGNVPALSESAKEKQRDGSPSYASLDKLLGNVTRKNEEVMNSAFAISHDRLVQKVIWHLSKNPFLTSKQLREKTRASAGAISKVVNALEATNVITRTKGSHGSEPLHIRDDLREPFKRHADHVQRLVRSAFHVLDENERSAMCDMLQKIQDRLDAIGRQISHRPDNYIDLVQPSAKGTVEGTVPAAVSDGQSEEREAGKSRPGEGPHDAGRIVTVIERQTRLISESYERIIHLKE</sequence>